<feature type="region of interest" description="Disordered" evidence="1">
    <location>
        <begin position="1"/>
        <end position="24"/>
    </location>
</feature>
<keyword evidence="2" id="KW-0812">Transmembrane</keyword>
<dbReference type="Proteomes" id="UP000567246">
    <property type="component" value="Unassembled WGS sequence"/>
</dbReference>
<evidence type="ECO:0000256" key="1">
    <source>
        <dbReference type="SAM" id="MobiDB-lite"/>
    </source>
</evidence>
<protein>
    <submittedName>
        <fullName evidence="3">ABC-type transport system involved in multi-copper enzyme maturation permease subunit</fullName>
    </submittedName>
</protein>
<organism evidence="3 4">
    <name type="scientific">Micrococcus endophyticus</name>
    <dbReference type="NCBI Taxonomy" id="455343"/>
    <lineage>
        <taxon>Bacteria</taxon>
        <taxon>Bacillati</taxon>
        <taxon>Actinomycetota</taxon>
        <taxon>Actinomycetes</taxon>
        <taxon>Micrococcales</taxon>
        <taxon>Micrococcaceae</taxon>
        <taxon>Micrococcus</taxon>
    </lineage>
</organism>
<dbReference type="RefSeq" id="WP_184172518.1">
    <property type="nucleotide sequence ID" value="NZ_BAABAG010000013.1"/>
</dbReference>
<feature type="transmembrane region" description="Helical" evidence="2">
    <location>
        <begin position="96"/>
        <end position="117"/>
    </location>
</feature>
<evidence type="ECO:0000256" key="2">
    <source>
        <dbReference type="SAM" id="Phobius"/>
    </source>
</evidence>
<feature type="transmembrane region" description="Helical" evidence="2">
    <location>
        <begin position="178"/>
        <end position="201"/>
    </location>
</feature>
<proteinExistence type="predicted"/>
<sequence length="420" mass="44364">MSTVVADPTRQGPPPLRPPGGGRLSTASAVRTVVGMELRQRLRSRGWYVLLGVFFLVVGAVTLGALGLRATTLGDLQSQGMDPAAAEVQMRSAGQWLFDGVLLFVLTLSLLVSPVLAANAISGDRAGGTLAITQVTLLRTGQLMAGKWIAAWIASAAFLVAALPWLAVAAVVGRVSPLFVLVGLLMILVEFGVITGIGVAVSAIAGRTLFAVVVTYLIVAALSIGTMVAFVLSLQFLQTDVRANMPEHDGMTMADPLEGQDVENMTQAEIDAAWAEWERQNPDAYDGIADACVGPVGVQSVPDPRRVGWLLAANPYAVLADASPWEPTGASMQFTPDTGPLNMMSAALRLTQQDPAETTECLDGQLRRIDTTSVPDREGTWPVWPLGLAMQAALTGGLLWWGHRRLDTPAGRLPAGTRVA</sequence>
<dbReference type="PANTHER" id="PTHR43471:SF12">
    <property type="entry name" value="HYPOTHETICAL MEMBRANE PROTEIN, CONSERVED"/>
    <property type="match status" value="1"/>
</dbReference>
<dbReference type="AlphaFoldDB" id="A0A7W9JJZ4"/>
<evidence type="ECO:0000313" key="4">
    <source>
        <dbReference type="Proteomes" id="UP000567246"/>
    </source>
</evidence>
<feature type="transmembrane region" description="Helical" evidence="2">
    <location>
        <begin position="208"/>
        <end position="237"/>
    </location>
</feature>
<keyword evidence="2" id="KW-0472">Membrane</keyword>
<accession>A0A7W9JJZ4</accession>
<feature type="transmembrane region" description="Helical" evidence="2">
    <location>
        <begin position="149"/>
        <end position="172"/>
    </location>
</feature>
<comment type="caution">
    <text evidence="3">The sequence shown here is derived from an EMBL/GenBank/DDBJ whole genome shotgun (WGS) entry which is preliminary data.</text>
</comment>
<dbReference type="EMBL" id="JACHMW010000001">
    <property type="protein sequence ID" value="MBB5849113.1"/>
    <property type="molecule type" value="Genomic_DNA"/>
</dbReference>
<name>A0A7W9JJZ4_9MICC</name>
<reference evidence="3 4" key="1">
    <citation type="submission" date="2020-08" db="EMBL/GenBank/DDBJ databases">
        <title>Sequencing the genomes of 1000 actinobacteria strains.</title>
        <authorList>
            <person name="Klenk H.-P."/>
        </authorList>
    </citation>
    <scope>NUCLEOTIDE SEQUENCE [LARGE SCALE GENOMIC DNA]</scope>
    <source>
        <strain evidence="3 4">DSM 17945</strain>
    </source>
</reference>
<dbReference type="PANTHER" id="PTHR43471">
    <property type="entry name" value="ABC TRANSPORTER PERMEASE"/>
    <property type="match status" value="1"/>
</dbReference>
<keyword evidence="2" id="KW-1133">Transmembrane helix</keyword>
<keyword evidence="4" id="KW-1185">Reference proteome</keyword>
<evidence type="ECO:0000313" key="3">
    <source>
        <dbReference type="EMBL" id="MBB5849113.1"/>
    </source>
</evidence>
<gene>
    <name evidence="3" type="ORF">HDA33_001677</name>
</gene>
<feature type="transmembrane region" description="Helical" evidence="2">
    <location>
        <begin position="46"/>
        <end position="68"/>
    </location>
</feature>